<evidence type="ECO:0000313" key="2">
    <source>
        <dbReference type="EMBL" id="SBT46787.1"/>
    </source>
</evidence>
<reference evidence="3 4" key="1">
    <citation type="submission" date="2016-05" db="EMBL/GenBank/DDBJ databases">
        <authorList>
            <person name="Naeem Raeece"/>
        </authorList>
    </citation>
    <scope>NUCLEOTIDE SEQUENCE [LARGE SCALE GENOMIC DNA]</scope>
</reference>
<dbReference type="Proteomes" id="UP000078555">
    <property type="component" value="Unassembled WGS sequence"/>
</dbReference>
<evidence type="ECO:0000313" key="1">
    <source>
        <dbReference type="EMBL" id="SBT46267.1"/>
    </source>
</evidence>
<proteinExistence type="predicted"/>
<reference evidence="1" key="2">
    <citation type="submission" date="2016-05" db="EMBL/GenBank/DDBJ databases">
        <authorList>
            <person name="Lavstsen T."/>
            <person name="Jespersen J.S."/>
        </authorList>
    </citation>
    <scope>NUCLEOTIDE SEQUENCE [LARGE SCALE GENOMIC DNA]</scope>
</reference>
<evidence type="ECO:0000313" key="3">
    <source>
        <dbReference type="Proteomes" id="UP000078550"/>
    </source>
</evidence>
<sequence length="117" mass="13005">MSYIHIRVETCAYCPCISAENKIVNMPNQDGNDFCPYHRCLLGDSLWENLLFCVVMPPFGYCRNGISEVIPPMNGKGCCCIPLSSANKYRNAIIIKGKKLCNLFGDNVSKSDSCKEA</sequence>
<evidence type="ECO:0000313" key="4">
    <source>
        <dbReference type="Proteomes" id="UP000078555"/>
    </source>
</evidence>
<dbReference type="AlphaFoldDB" id="A0A1A8ZR15"/>
<organism evidence="1 4">
    <name type="scientific">Plasmodium ovale wallikeri</name>
    <dbReference type="NCBI Taxonomy" id="864142"/>
    <lineage>
        <taxon>Eukaryota</taxon>
        <taxon>Sar</taxon>
        <taxon>Alveolata</taxon>
        <taxon>Apicomplexa</taxon>
        <taxon>Aconoidasida</taxon>
        <taxon>Haemosporida</taxon>
        <taxon>Plasmodiidae</taxon>
        <taxon>Plasmodium</taxon>
        <taxon>Plasmodium (Plasmodium)</taxon>
    </lineage>
</organism>
<name>A0A1A8ZR15_PLAOA</name>
<keyword evidence="4" id="KW-1185">Reference proteome</keyword>
<protein>
    <submittedName>
        <fullName evidence="1">Uncharacterized protein</fullName>
    </submittedName>
</protein>
<accession>A0A1A8ZR15</accession>
<gene>
    <name evidence="1" type="ORF">POVWA1_053380</name>
    <name evidence="2" type="ORF">POVWA2_052650</name>
</gene>
<dbReference type="EMBL" id="FLRD01000139">
    <property type="protein sequence ID" value="SBT46267.1"/>
    <property type="molecule type" value="Genomic_DNA"/>
</dbReference>
<dbReference type="EMBL" id="FLRE01000185">
    <property type="protein sequence ID" value="SBT46787.1"/>
    <property type="molecule type" value="Genomic_DNA"/>
</dbReference>
<dbReference type="Proteomes" id="UP000078550">
    <property type="component" value="Unassembled WGS sequence"/>
</dbReference>